<feature type="domain" description="HTH tetR-type" evidence="3">
    <location>
        <begin position="6"/>
        <end position="66"/>
    </location>
</feature>
<dbReference type="STRING" id="596327.PORUE0001_0393"/>
<sequence length="206" mass="24011">MNSPTLDIQQRIEEGALRLFSRHGYIGTSMRMVAKEAYASLGSIYYYYEDKEALFRSLVEPAIKGLEAFYALPPEDQDMEMDMLDPMERKRRGYSKAPFYQYIIDHAEALRLVFFASAGSYLDHYEARLNQLSNESTIRYFERYRELHPDWKAEVDPSFIDIYSAFITATIKTILQRSDTSPEELARFCRCHEKFSFGGWRALLGG</sequence>
<evidence type="ECO:0000313" key="5">
    <source>
        <dbReference type="Proteomes" id="UP000003303"/>
    </source>
</evidence>
<proteinExistence type="predicted"/>
<protein>
    <submittedName>
        <fullName evidence="4">Transcriptional regulator, TetR family</fullName>
    </submittedName>
</protein>
<dbReference type="eggNOG" id="COG1309">
    <property type="taxonomic scope" value="Bacteria"/>
</dbReference>
<dbReference type="InterPro" id="IPR001647">
    <property type="entry name" value="HTH_TetR"/>
</dbReference>
<dbReference type="Proteomes" id="UP000003303">
    <property type="component" value="Unassembled WGS sequence"/>
</dbReference>
<dbReference type="Pfam" id="PF00440">
    <property type="entry name" value="TetR_N"/>
    <property type="match status" value="1"/>
</dbReference>
<keyword evidence="5" id="KW-1185">Reference proteome</keyword>
<accession>C2MD72</accession>
<evidence type="ECO:0000259" key="3">
    <source>
        <dbReference type="PROSITE" id="PS50977"/>
    </source>
</evidence>
<dbReference type="PRINTS" id="PR00455">
    <property type="entry name" value="HTHTETR"/>
</dbReference>
<keyword evidence="1 2" id="KW-0238">DNA-binding</keyword>
<dbReference type="Gene3D" id="1.10.357.10">
    <property type="entry name" value="Tetracycline Repressor, domain 2"/>
    <property type="match status" value="1"/>
</dbReference>
<dbReference type="EMBL" id="ACLR01000182">
    <property type="protein sequence ID" value="EEK16339.1"/>
    <property type="molecule type" value="Genomic_DNA"/>
</dbReference>
<dbReference type="PROSITE" id="PS50977">
    <property type="entry name" value="HTH_TETR_2"/>
    <property type="match status" value="1"/>
</dbReference>
<dbReference type="OrthoDB" id="6430772at2"/>
<comment type="caution">
    <text evidence="4">The sequence shown here is derived from an EMBL/GenBank/DDBJ whole genome shotgun (WGS) entry which is preliminary data.</text>
</comment>
<name>C2MD72_9PORP</name>
<dbReference type="InterPro" id="IPR050109">
    <property type="entry name" value="HTH-type_TetR-like_transc_reg"/>
</dbReference>
<reference evidence="4 5" key="1">
    <citation type="submission" date="2009-04" db="EMBL/GenBank/DDBJ databases">
        <authorList>
            <person name="Sebastian Y."/>
            <person name="Madupu R."/>
            <person name="Durkin A.S."/>
            <person name="Torralba M."/>
            <person name="Methe B."/>
            <person name="Sutton G.G."/>
            <person name="Strausberg R.L."/>
            <person name="Nelson K.E."/>
        </authorList>
    </citation>
    <scope>NUCLEOTIDE SEQUENCE [LARGE SCALE GENOMIC DNA]</scope>
    <source>
        <strain evidence="4 5">60-3</strain>
    </source>
</reference>
<dbReference type="GO" id="GO:0003700">
    <property type="term" value="F:DNA-binding transcription factor activity"/>
    <property type="evidence" value="ECO:0007669"/>
    <property type="project" value="TreeGrafter"/>
</dbReference>
<evidence type="ECO:0000256" key="1">
    <source>
        <dbReference type="ARBA" id="ARBA00023125"/>
    </source>
</evidence>
<evidence type="ECO:0000313" key="4">
    <source>
        <dbReference type="EMBL" id="EEK16339.1"/>
    </source>
</evidence>
<dbReference type="PANTHER" id="PTHR30055">
    <property type="entry name" value="HTH-TYPE TRANSCRIPTIONAL REGULATOR RUTR"/>
    <property type="match status" value="1"/>
</dbReference>
<evidence type="ECO:0000256" key="2">
    <source>
        <dbReference type="PROSITE-ProRule" id="PRU00335"/>
    </source>
</evidence>
<dbReference type="AlphaFoldDB" id="C2MD72"/>
<dbReference type="SUPFAM" id="SSF46689">
    <property type="entry name" value="Homeodomain-like"/>
    <property type="match status" value="1"/>
</dbReference>
<feature type="DNA-binding region" description="H-T-H motif" evidence="2">
    <location>
        <begin position="29"/>
        <end position="48"/>
    </location>
</feature>
<organism evidence="4 5">
    <name type="scientific">Porphyromonas uenonis 60-3</name>
    <dbReference type="NCBI Taxonomy" id="596327"/>
    <lineage>
        <taxon>Bacteria</taxon>
        <taxon>Pseudomonadati</taxon>
        <taxon>Bacteroidota</taxon>
        <taxon>Bacteroidia</taxon>
        <taxon>Bacteroidales</taxon>
        <taxon>Porphyromonadaceae</taxon>
        <taxon>Porphyromonas</taxon>
    </lineage>
</organism>
<gene>
    <name evidence="4" type="ORF">PORUE0001_0393</name>
</gene>
<dbReference type="PANTHER" id="PTHR30055:SF226">
    <property type="entry name" value="HTH-TYPE TRANSCRIPTIONAL REGULATOR PKSA"/>
    <property type="match status" value="1"/>
</dbReference>
<dbReference type="InterPro" id="IPR009057">
    <property type="entry name" value="Homeodomain-like_sf"/>
</dbReference>
<dbReference type="GO" id="GO:0000976">
    <property type="term" value="F:transcription cis-regulatory region binding"/>
    <property type="evidence" value="ECO:0007669"/>
    <property type="project" value="TreeGrafter"/>
</dbReference>
<dbReference type="RefSeq" id="WP_007365780.1">
    <property type="nucleotide sequence ID" value="NZ_ACLR01000182.1"/>
</dbReference>